<comment type="similarity">
    <text evidence="1">Belongs to the Rv1128c/1148c/1588c/1702c/1945/3466 family.</text>
</comment>
<dbReference type="Pfam" id="PF02720">
    <property type="entry name" value="DUF222"/>
    <property type="match status" value="1"/>
</dbReference>
<evidence type="ECO:0000313" key="4">
    <source>
        <dbReference type="Proteomes" id="UP001596087"/>
    </source>
</evidence>
<keyword evidence="4" id="KW-1185">Reference proteome</keyword>
<dbReference type="Proteomes" id="UP001596087">
    <property type="component" value="Unassembled WGS sequence"/>
</dbReference>
<dbReference type="Gene3D" id="1.10.30.50">
    <property type="match status" value="1"/>
</dbReference>
<dbReference type="EMBL" id="JBHSKD010000027">
    <property type="protein sequence ID" value="MFC5178802.1"/>
    <property type="molecule type" value="Genomic_DNA"/>
</dbReference>
<dbReference type="SMART" id="SM00507">
    <property type="entry name" value="HNHc"/>
    <property type="match status" value="1"/>
</dbReference>
<dbReference type="InterPro" id="IPR003870">
    <property type="entry name" value="DUF222"/>
</dbReference>
<protein>
    <submittedName>
        <fullName evidence="3">DUF222 domain-containing protein</fullName>
    </submittedName>
</protein>
<name>A0ABW0BPP1_9ACTN</name>
<feature type="domain" description="HNH nuclease" evidence="2">
    <location>
        <begin position="348"/>
        <end position="400"/>
    </location>
</feature>
<sequence length="443" mass="48034">MQDLSRDTTERGRERTLATDSPVEVLGFLREQRALSDAAEANILKAAAQWAAMHSEAALDPSESTWGDTVKALAGPGAPGILEFSVLEFAAALGMSSDWGAAYLGAAIELRHRLPKVWARVMAGDLQAWRARRIAEATLWLSPAAAAHVDRHLAPVAHQIRPTALDRLVEEAATRHDPDQLARRTQAATDRRGIHLDTTRTSLAGTVPLHGELDLPDALALDEALAQGASDLASLGNTESLDARRATALGEMARAQLPLDLTTETAGSVEPTAPRRTPKQVVLHLHLSDTALGTEPDAEPLGRVGTTHTPVTADTIRTWCGQADHLVIKPVIDLNQRIHVNAYEVPDRIKEHLTLRDHTCVFPWCTRPAETCDTDHVQPFDAGGPTSTDNTAPLCRRHHRAKTHAGWHLTMPSPGTCLWRSPHGLHLLRDHTGTRLLPGPGHT</sequence>
<dbReference type="CDD" id="cd00085">
    <property type="entry name" value="HNHc"/>
    <property type="match status" value="1"/>
</dbReference>
<dbReference type="RefSeq" id="WP_378592536.1">
    <property type="nucleotide sequence ID" value="NZ_JBHSKD010000027.1"/>
</dbReference>
<evidence type="ECO:0000259" key="2">
    <source>
        <dbReference type="SMART" id="SM00507"/>
    </source>
</evidence>
<evidence type="ECO:0000313" key="3">
    <source>
        <dbReference type="EMBL" id="MFC5178802.1"/>
    </source>
</evidence>
<dbReference type="InterPro" id="IPR003615">
    <property type="entry name" value="HNH_nuc"/>
</dbReference>
<dbReference type="Pfam" id="PF01844">
    <property type="entry name" value="HNH"/>
    <property type="match status" value="1"/>
</dbReference>
<dbReference type="InterPro" id="IPR002711">
    <property type="entry name" value="HNH"/>
</dbReference>
<comment type="caution">
    <text evidence="3">The sequence shown here is derived from an EMBL/GenBank/DDBJ whole genome shotgun (WGS) entry which is preliminary data.</text>
</comment>
<reference evidence="4" key="1">
    <citation type="journal article" date="2019" name="Int. J. Syst. Evol. Microbiol.">
        <title>The Global Catalogue of Microorganisms (GCM) 10K type strain sequencing project: providing services to taxonomists for standard genome sequencing and annotation.</title>
        <authorList>
            <consortium name="The Broad Institute Genomics Platform"/>
            <consortium name="The Broad Institute Genome Sequencing Center for Infectious Disease"/>
            <person name="Wu L."/>
            <person name="Ma J."/>
        </authorList>
    </citation>
    <scope>NUCLEOTIDE SEQUENCE [LARGE SCALE GENOMIC DNA]</scope>
    <source>
        <strain evidence="4">DFY41</strain>
    </source>
</reference>
<accession>A0ABW0BPP1</accession>
<gene>
    <name evidence="3" type="ORF">ACFPGP_19125</name>
</gene>
<organism evidence="3 4">
    <name type="scientific">Nocardioides taihuensis</name>
    <dbReference type="NCBI Taxonomy" id="1835606"/>
    <lineage>
        <taxon>Bacteria</taxon>
        <taxon>Bacillati</taxon>
        <taxon>Actinomycetota</taxon>
        <taxon>Actinomycetes</taxon>
        <taxon>Propionibacteriales</taxon>
        <taxon>Nocardioidaceae</taxon>
        <taxon>Nocardioides</taxon>
    </lineage>
</organism>
<evidence type="ECO:0000256" key="1">
    <source>
        <dbReference type="ARBA" id="ARBA00023450"/>
    </source>
</evidence>
<proteinExistence type="inferred from homology"/>